<feature type="domain" description="Ubiquinol-cytochrome c chaperone" evidence="3">
    <location>
        <begin position="34"/>
        <end position="171"/>
    </location>
</feature>
<sequence>MILRFFRRNDGGETIQRLYGAIVAQARNPAFYTDYDVPDTIEGRFEMILVHAFLLFHRLKDEDGERRSLSQKVFDVFCVDMDSNLREMGVGDLTVPKKMKRVAEAFYGRVGAYEAPLDARQADALGEAVLRNVYASRPEADLQAKALATYMIDTAGALKAIPFETFASGDFPAPSPVRNPSTETAPS</sequence>
<evidence type="ECO:0000259" key="3">
    <source>
        <dbReference type="Pfam" id="PF03981"/>
    </source>
</evidence>
<dbReference type="PANTHER" id="PTHR12184:SF1">
    <property type="entry name" value="UBIQUINOL-CYTOCHROME-C REDUCTASE COMPLEX ASSEMBLY FACTOR 1"/>
    <property type="match status" value="1"/>
</dbReference>
<proteinExistence type="inferred from homology"/>
<dbReference type="PANTHER" id="PTHR12184">
    <property type="entry name" value="UBIQUINOL-CYTOCHROME C REDUCTASE COMPLEX ASSEMBLY FACTOR 1 FAMILY MEMBER"/>
    <property type="match status" value="1"/>
</dbReference>
<protein>
    <recommendedName>
        <fullName evidence="3">Ubiquinol-cytochrome c chaperone domain-containing protein</fullName>
    </recommendedName>
</protein>
<comment type="similarity">
    <text evidence="1">Belongs to the CBP3 family.</text>
</comment>
<dbReference type="Pfam" id="PF03981">
    <property type="entry name" value="Ubiq_cyt_C_chap"/>
    <property type="match status" value="1"/>
</dbReference>
<accession>A0A5S9NMB7</accession>
<evidence type="ECO:0000313" key="5">
    <source>
        <dbReference type="Proteomes" id="UP000433050"/>
    </source>
</evidence>
<organism evidence="4 5">
    <name type="scientific">Starkeya nomas</name>
    <dbReference type="NCBI Taxonomy" id="2666134"/>
    <lineage>
        <taxon>Bacteria</taxon>
        <taxon>Pseudomonadati</taxon>
        <taxon>Pseudomonadota</taxon>
        <taxon>Alphaproteobacteria</taxon>
        <taxon>Hyphomicrobiales</taxon>
        <taxon>Xanthobacteraceae</taxon>
        <taxon>Starkeya</taxon>
    </lineage>
</organism>
<dbReference type="PIRSF" id="PIRSF032079">
    <property type="entry name" value="UCP032079"/>
    <property type="match status" value="1"/>
</dbReference>
<reference evidence="4 5" key="1">
    <citation type="submission" date="2019-12" db="EMBL/GenBank/DDBJ databases">
        <authorList>
            <person name="Reyes-Prieto M."/>
        </authorList>
    </citation>
    <scope>NUCLEOTIDE SEQUENCE [LARGE SCALE GENOMIC DNA]</scope>
    <source>
        <strain evidence="4">HF14-78462</strain>
    </source>
</reference>
<evidence type="ECO:0000313" key="4">
    <source>
        <dbReference type="EMBL" id="CAA0091287.1"/>
    </source>
</evidence>
<dbReference type="Proteomes" id="UP000433050">
    <property type="component" value="Unassembled WGS sequence"/>
</dbReference>
<dbReference type="RefSeq" id="WP_159598287.1">
    <property type="nucleotide sequence ID" value="NZ_CACSAS010000001.1"/>
</dbReference>
<dbReference type="AlphaFoldDB" id="A0A5S9NMB7"/>
<dbReference type="EMBL" id="CACSAS010000001">
    <property type="protein sequence ID" value="CAA0091287.1"/>
    <property type="molecule type" value="Genomic_DNA"/>
</dbReference>
<name>A0A5S9NMB7_9HYPH</name>
<keyword evidence="5" id="KW-1185">Reference proteome</keyword>
<gene>
    <name evidence="4" type="ORF">STARVERO_01289</name>
</gene>
<dbReference type="InterPro" id="IPR021150">
    <property type="entry name" value="Ubiq_cyt_c_chap"/>
</dbReference>
<evidence type="ECO:0000256" key="2">
    <source>
        <dbReference type="ARBA" id="ARBA00006436"/>
    </source>
</evidence>
<dbReference type="InterPro" id="IPR007129">
    <property type="entry name" value="Ubiqinol_cyt_c_chaperone_CPB3"/>
</dbReference>
<dbReference type="InterPro" id="IPR014569">
    <property type="entry name" value="Ubq_cyt-c_CBP3-rel"/>
</dbReference>
<comment type="similarity">
    <text evidence="2">Belongs to the UPF0174 family.</text>
</comment>
<evidence type="ECO:0000256" key="1">
    <source>
        <dbReference type="ARBA" id="ARBA00006407"/>
    </source>
</evidence>